<sequence>MINNTVGELAELIGARVVGEGDLQAPVGDLVYDSRSVSPGSLFVAFLGERVDGHDYAVRAWQAGAVAAITQRPVAGGLCLVVDDPQTAMGLIGRHVVAAAKRGGLRVIGITGSAGKTTTKDLLAQILERAGSVVAPRESMNNEIGLPVTASWVTTDTQFLVSEMGAKGIGHIGYLCSITPPDIGLELNVGVAHLGKFGSQDAIAEAKGELVEALPADGRAVLNAGDPRVWAMAGRTTAPVLGYAVEGDRLPDGVVPEVYASALAADDLDRWAFELRIGDRTMPVRLRILGRHQVGNAVAAAAAGHAAGVDPQLIADTLSGVGLRSHWRMELHELSGGAVLINDAYNANPPSMQAALTTVASIGSRLQQAGRPARLTAVLGEMLELGEDSVELHRGVGRMVVQAGIDRLITIGAGAEPIADGALAAGMAADAIERATDKSAAASLLGNNGAGDVLLIKASRDVGLETLGEQLVGASATEA</sequence>
<dbReference type="Gene3D" id="3.40.1190.10">
    <property type="entry name" value="Mur-like, catalytic domain"/>
    <property type="match status" value="1"/>
</dbReference>
<dbReference type="HAMAP" id="MF_02019">
    <property type="entry name" value="MurF"/>
    <property type="match status" value="1"/>
</dbReference>
<feature type="domain" description="Mur ligase N-terminal catalytic" evidence="12">
    <location>
        <begin position="31"/>
        <end position="74"/>
    </location>
</feature>
<keyword evidence="6 10" id="KW-0133">Cell shape</keyword>
<protein>
    <recommendedName>
        <fullName evidence="10 11">UDP-N-acetylmuramoyl-tripeptide--D-alanyl-D-alanine ligase</fullName>
        <ecNumber evidence="10 11">6.3.2.10</ecNumber>
    </recommendedName>
    <alternativeName>
        <fullName evidence="10">D-alanyl-D-alanine-adding enzyme</fullName>
    </alternativeName>
</protein>
<dbReference type="OrthoDB" id="9800958at2"/>
<dbReference type="InterPro" id="IPR035911">
    <property type="entry name" value="MurE/MurF_N"/>
</dbReference>
<dbReference type="Pfam" id="PF02875">
    <property type="entry name" value="Mur_ligase_C"/>
    <property type="match status" value="1"/>
</dbReference>
<evidence type="ECO:0000256" key="4">
    <source>
        <dbReference type="ARBA" id="ARBA00022741"/>
    </source>
</evidence>
<comment type="pathway">
    <text evidence="10 11">Cell wall biogenesis; peptidoglycan biosynthesis.</text>
</comment>
<dbReference type="InterPro" id="IPR036615">
    <property type="entry name" value="Mur_ligase_C_dom_sf"/>
</dbReference>
<dbReference type="SUPFAM" id="SSF63418">
    <property type="entry name" value="MurE/MurF N-terminal domain"/>
    <property type="match status" value="1"/>
</dbReference>
<dbReference type="SUPFAM" id="SSF53623">
    <property type="entry name" value="MurD-like peptide ligases, catalytic domain"/>
    <property type="match status" value="1"/>
</dbReference>
<dbReference type="Gene3D" id="3.90.190.20">
    <property type="entry name" value="Mur ligase, C-terminal domain"/>
    <property type="match status" value="1"/>
</dbReference>
<dbReference type="InterPro" id="IPR013221">
    <property type="entry name" value="Mur_ligase_cen"/>
</dbReference>
<dbReference type="AlphaFoldDB" id="A0A1H1PFB7"/>
<dbReference type="GO" id="GO:0047480">
    <property type="term" value="F:UDP-N-acetylmuramoyl-tripeptide-D-alanyl-D-alanine ligase activity"/>
    <property type="evidence" value="ECO:0007669"/>
    <property type="project" value="UniProtKB-UniRule"/>
</dbReference>
<keyword evidence="1 10" id="KW-0963">Cytoplasm</keyword>
<dbReference type="GO" id="GO:0008766">
    <property type="term" value="F:UDP-N-acetylmuramoylalanyl-D-glutamyl-2,6-diaminopimelate-D-alanyl-D-alanine ligase activity"/>
    <property type="evidence" value="ECO:0007669"/>
    <property type="project" value="RHEA"/>
</dbReference>
<keyword evidence="4 10" id="KW-0547">Nucleotide-binding</keyword>
<proteinExistence type="inferred from homology"/>
<comment type="subcellular location">
    <subcellularLocation>
        <location evidence="10 11">Cytoplasm</location>
    </subcellularLocation>
</comment>
<comment type="catalytic activity">
    <reaction evidence="10 11">
        <text>D-alanyl-D-alanine + UDP-N-acetyl-alpha-D-muramoyl-L-alanyl-gamma-D-glutamyl-meso-2,6-diaminopimelate + ATP = UDP-N-acetyl-alpha-D-muramoyl-L-alanyl-gamma-D-glutamyl-meso-2,6-diaminopimeloyl-D-alanyl-D-alanine + ADP + phosphate + H(+)</text>
        <dbReference type="Rhea" id="RHEA:28374"/>
        <dbReference type="ChEBI" id="CHEBI:15378"/>
        <dbReference type="ChEBI" id="CHEBI:30616"/>
        <dbReference type="ChEBI" id="CHEBI:43474"/>
        <dbReference type="ChEBI" id="CHEBI:57822"/>
        <dbReference type="ChEBI" id="CHEBI:61386"/>
        <dbReference type="ChEBI" id="CHEBI:83905"/>
        <dbReference type="ChEBI" id="CHEBI:456216"/>
        <dbReference type="EC" id="6.3.2.10"/>
    </reaction>
</comment>
<evidence type="ECO:0000256" key="3">
    <source>
        <dbReference type="ARBA" id="ARBA00022618"/>
    </source>
</evidence>
<keyword evidence="2 10" id="KW-0436">Ligase</keyword>
<dbReference type="NCBIfam" id="TIGR01143">
    <property type="entry name" value="murF"/>
    <property type="match status" value="1"/>
</dbReference>
<dbReference type="InterPro" id="IPR005863">
    <property type="entry name" value="UDP-N-AcMur_synth"/>
</dbReference>
<feature type="domain" description="Mur ligase central" evidence="14">
    <location>
        <begin position="110"/>
        <end position="303"/>
    </location>
</feature>
<evidence type="ECO:0000313" key="15">
    <source>
        <dbReference type="EMBL" id="SDS09998.1"/>
    </source>
</evidence>
<dbReference type="SUPFAM" id="SSF53244">
    <property type="entry name" value="MurD-like peptide ligases, peptide-binding domain"/>
    <property type="match status" value="1"/>
</dbReference>
<dbReference type="GO" id="GO:0005524">
    <property type="term" value="F:ATP binding"/>
    <property type="evidence" value="ECO:0007669"/>
    <property type="project" value="UniProtKB-UniRule"/>
</dbReference>
<evidence type="ECO:0000259" key="14">
    <source>
        <dbReference type="Pfam" id="PF08245"/>
    </source>
</evidence>
<keyword evidence="5 10" id="KW-0067">ATP-binding</keyword>
<dbReference type="PANTHER" id="PTHR43024">
    <property type="entry name" value="UDP-N-ACETYLMURAMOYL-TRIPEPTIDE--D-ALANYL-D-ALANINE LIGASE"/>
    <property type="match status" value="1"/>
</dbReference>
<keyword evidence="7 10" id="KW-0573">Peptidoglycan synthesis</keyword>
<evidence type="ECO:0000256" key="10">
    <source>
        <dbReference type="HAMAP-Rule" id="MF_02019"/>
    </source>
</evidence>
<name>A0A1H1PFB7_9ACTN</name>
<dbReference type="Pfam" id="PF08245">
    <property type="entry name" value="Mur_ligase_M"/>
    <property type="match status" value="1"/>
</dbReference>
<feature type="binding site" evidence="10">
    <location>
        <begin position="112"/>
        <end position="118"/>
    </location>
    <ligand>
        <name>ATP</name>
        <dbReference type="ChEBI" id="CHEBI:30616"/>
    </ligand>
</feature>
<evidence type="ECO:0000259" key="12">
    <source>
        <dbReference type="Pfam" id="PF01225"/>
    </source>
</evidence>
<dbReference type="GO" id="GO:0008360">
    <property type="term" value="P:regulation of cell shape"/>
    <property type="evidence" value="ECO:0007669"/>
    <property type="project" value="UniProtKB-KW"/>
</dbReference>
<dbReference type="Pfam" id="PF01225">
    <property type="entry name" value="Mur_ligase"/>
    <property type="match status" value="1"/>
</dbReference>
<dbReference type="Proteomes" id="UP000199103">
    <property type="component" value="Chromosome I"/>
</dbReference>
<evidence type="ECO:0000256" key="11">
    <source>
        <dbReference type="RuleBase" id="RU004136"/>
    </source>
</evidence>
<dbReference type="GO" id="GO:0009252">
    <property type="term" value="P:peptidoglycan biosynthetic process"/>
    <property type="evidence" value="ECO:0007669"/>
    <property type="project" value="UniProtKB-UniRule"/>
</dbReference>
<accession>A0A1H1PFB7</accession>
<evidence type="ECO:0000256" key="9">
    <source>
        <dbReference type="ARBA" id="ARBA00023316"/>
    </source>
</evidence>
<dbReference type="EMBL" id="LT629772">
    <property type="protein sequence ID" value="SDS09998.1"/>
    <property type="molecule type" value="Genomic_DNA"/>
</dbReference>
<comment type="similarity">
    <text evidence="10">Belongs to the MurCDEF family. MurF subfamily.</text>
</comment>
<comment type="function">
    <text evidence="10 11">Involved in cell wall formation. Catalyzes the final step in the synthesis of UDP-N-acetylmuramoyl-pentapeptide, the precursor of murein.</text>
</comment>
<evidence type="ECO:0000313" key="16">
    <source>
        <dbReference type="Proteomes" id="UP000199103"/>
    </source>
</evidence>
<dbReference type="GO" id="GO:0051301">
    <property type="term" value="P:cell division"/>
    <property type="evidence" value="ECO:0007669"/>
    <property type="project" value="UniProtKB-KW"/>
</dbReference>
<evidence type="ECO:0000256" key="6">
    <source>
        <dbReference type="ARBA" id="ARBA00022960"/>
    </source>
</evidence>
<dbReference type="InterPro" id="IPR004101">
    <property type="entry name" value="Mur_ligase_C"/>
</dbReference>
<keyword evidence="9 10" id="KW-0961">Cell wall biogenesis/degradation</keyword>
<evidence type="ECO:0000259" key="13">
    <source>
        <dbReference type="Pfam" id="PF02875"/>
    </source>
</evidence>
<dbReference type="STRING" id="630515.SAMN04489812_0881"/>
<dbReference type="EC" id="6.3.2.10" evidence="10 11"/>
<dbReference type="InterPro" id="IPR051046">
    <property type="entry name" value="MurCDEF_CellWall_CoF430Synth"/>
</dbReference>
<dbReference type="UniPathway" id="UPA00219"/>
<evidence type="ECO:0000256" key="1">
    <source>
        <dbReference type="ARBA" id="ARBA00022490"/>
    </source>
</evidence>
<organism evidence="15 16">
    <name type="scientific">Microlunatus soli</name>
    <dbReference type="NCBI Taxonomy" id="630515"/>
    <lineage>
        <taxon>Bacteria</taxon>
        <taxon>Bacillati</taxon>
        <taxon>Actinomycetota</taxon>
        <taxon>Actinomycetes</taxon>
        <taxon>Propionibacteriales</taxon>
        <taxon>Propionibacteriaceae</taxon>
        <taxon>Microlunatus</taxon>
    </lineage>
</organism>
<dbReference type="PANTHER" id="PTHR43024:SF1">
    <property type="entry name" value="UDP-N-ACETYLMURAMOYL-TRIPEPTIDE--D-ALANYL-D-ALANINE LIGASE"/>
    <property type="match status" value="1"/>
</dbReference>
<dbReference type="GO" id="GO:0005737">
    <property type="term" value="C:cytoplasm"/>
    <property type="evidence" value="ECO:0007669"/>
    <property type="project" value="UniProtKB-SubCell"/>
</dbReference>
<evidence type="ECO:0000256" key="2">
    <source>
        <dbReference type="ARBA" id="ARBA00022598"/>
    </source>
</evidence>
<dbReference type="InterPro" id="IPR000713">
    <property type="entry name" value="Mur_ligase_N"/>
</dbReference>
<gene>
    <name evidence="10" type="primary">murF</name>
    <name evidence="15" type="ORF">SAMN04489812_0881</name>
</gene>
<evidence type="ECO:0000256" key="7">
    <source>
        <dbReference type="ARBA" id="ARBA00022984"/>
    </source>
</evidence>
<dbReference type="InterPro" id="IPR036565">
    <property type="entry name" value="Mur-like_cat_sf"/>
</dbReference>
<reference evidence="15 16" key="1">
    <citation type="submission" date="2016-10" db="EMBL/GenBank/DDBJ databases">
        <authorList>
            <person name="de Groot N.N."/>
        </authorList>
    </citation>
    <scope>NUCLEOTIDE SEQUENCE [LARGE SCALE GENOMIC DNA]</scope>
    <source>
        <strain evidence="15 16">DSM 21800</strain>
    </source>
</reference>
<evidence type="ECO:0000256" key="8">
    <source>
        <dbReference type="ARBA" id="ARBA00023306"/>
    </source>
</evidence>
<dbReference type="Gene3D" id="3.40.1390.10">
    <property type="entry name" value="MurE/MurF, N-terminal domain"/>
    <property type="match status" value="1"/>
</dbReference>
<keyword evidence="16" id="KW-1185">Reference proteome</keyword>
<evidence type="ECO:0000256" key="5">
    <source>
        <dbReference type="ARBA" id="ARBA00022840"/>
    </source>
</evidence>
<keyword evidence="3 10" id="KW-0132">Cell division</keyword>
<feature type="domain" description="Mur ligase C-terminal" evidence="13">
    <location>
        <begin position="328"/>
        <end position="460"/>
    </location>
</feature>
<keyword evidence="8 10" id="KW-0131">Cell cycle</keyword>
<dbReference type="RefSeq" id="WP_091520480.1">
    <property type="nucleotide sequence ID" value="NZ_LT629772.1"/>
</dbReference>
<dbReference type="GO" id="GO:0071555">
    <property type="term" value="P:cell wall organization"/>
    <property type="evidence" value="ECO:0007669"/>
    <property type="project" value="UniProtKB-KW"/>
</dbReference>